<proteinExistence type="predicted"/>
<dbReference type="Pfam" id="PF05101">
    <property type="entry name" value="VirB3"/>
    <property type="match status" value="1"/>
</dbReference>
<keyword evidence="3 5" id="KW-1133">Transmembrane helix</keyword>
<feature type="transmembrane region" description="Helical" evidence="5">
    <location>
        <begin position="39"/>
        <end position="63"/>
    </location>
</feature>
<reference evidence="6 7" key="1">
    <citation type="submission" date="2023-07" db="EMBL/GenBank/DDBJ databases">
        <title>Sorghum-associated microbial communities from plants grown in Nebraska, USA.</title>
        <authorList>
            <person name="Schachtman D."/>
        </authorList>
    </citation>
    <scope>NUCLEOTIDE SEQUENCE [LARGE SCALE GENOMIC DNA]</scope>
    <source>
        <strain evidence="6 7">DS1607</strain>
    </source>
</reference>
<accession>A0ABT9SDJ3</accession>
<evidence type="ECO:0000256" key="1">
    <source>
        <dbReference type="ARBA" id="ARBA00004370"/>
    </source>
</evidence>
<name>A0ABT9SDJ3_9BURK</name>
<evidence type="ECO:0000256" key="5">
    <source>
        <dbReference type="SAM" id="Phobius"/>
    </source>
</evidence>
<gene>
    <name evidence="6" type="ORF">J2W36_004691</name>
</gene>
<evidence type="ECO:0000256" key="4">
    <source>
        <dbReference type="ARBA" id="ARBA00023136"/>
    </source>
</evidence>
<evidence type="ECO:0000313" key="7">
    <source>
        <dbReference type="Proteomes" id="UP001226867"/>
    </source>
</evidence>
<feature type="transmembrane region" description="Helical" evidence="5">
    <location>
        <begin position="12"/>
        <end position="33"/>
    </location>
</feature>
<organism evidence="6 7">
    <name type="scientific">Variovorax ginsengisoli</name>
    <dbReference type="NCBI Taxonomy" id="363844"/>
    <lineage>
        <taxon>Bacteria</taxon>
        <taxon>Pseudomonadati</taxon>
        <taxon>Pseudomonadota</taxon>
        <taxon>Betaproteobacteria</taxon>
        <taxon>Burkholderiales</taxon>
        <taxon>Comamonadaceae</taxon>
        <taxon>Variovorax</taxon>
    </lineage>
</organism>
<dbReference type="RefSeq" id="WP_307692160.1">
    <property type="nucleotide sequence ID" value="NZ_JAUSRO010000018.1"/>
</dbReference>
<dbReference type="Proteomes" id="UP001226867">
    <property type="component" value="Unassembled WGS sequence"/>
</dbReference>
<keyword evidence="2 5" id="KW-0812">Transmembrane</keyword>
<comment type="subcellular location">
    <subcellularLocation>
        <location evidence="1">Membrane</location>
    </subcellularLocation>
</comment>
<dbReference type="InterPro" id="IPR007792">
    <property type="entry name" value="T4SS_VirB3/TrbD/AvhB"/>
</dbReference>
<protein>
    <submittedName>
        <fullName evidence="6">Type IV secretion system protein VirB3</fullName>
    </submittedName>
</protein>
<comment type="caution">
    <text evidence="6">The sequence shown here is derived from an EMBL/GenBank/DDBJ whole genome shotgun (WGS) entry which is preliminary data.</text>
</comment>
<keyword evidence="4 5" id="KW-0472">Membrane</keyword>
<evidence type="ECO:0000256" key="2">
    <source>
        <dbReference type="ARBA" id="ARBA00022692"/>
    </source>
</evidence>
<keyword evidence="7" id="KW-1185">Reference proteome</keyword>
<evidence type="ECO:0000313" key="6">
    <source>
        <dbReference type="EMBL" id="MDP9902414.1"/>
    </source>
</evidence>
<evidence type="ECO:0000256" key="3">
    <source>
        <dbReference type="ARBA" id="ARBA00022989"/>
    </source>
</evidence>
<sequence>MRDRIFKGATRPAMMWGVPIIPFILVAGAYILVAVWTLIFFGLVASLSVAVMAVFTVFVLRFITSQDDQRLNQMLLYIKSRPFRRNKAFWGAHSMSPTVYKRRGGQ</sequence>
<dbReference type="EMBL" id="JAUSRO010000018">
    <property type="protein sequence ID" value="MDP9902414.1"/>
    <property type="molecule type" value="Genomic_DNA"/>
</dbReference>